<accession>A0A3B1DSL4</accession>
<evidence type="ECO:0000256" key="8">
    <source>
        <dbReference type="ARBA" id="ARBA00022670"/>
    </source>
</evidence>
<gene>
    <name evidence="23" type="ORF">MNBD_PLANCTO03-2411</name>
</gene>
<evidence type="ECO:0000256" key="1">
    <source>
        <dbReference type="ARBA" id="ARBA00004240"/>
    </source>
</evidence>
<evidence type="ECO:0000256" key="18">
    <source>
        <dbReference type="ARBA" id="ARBA00023228"/>
    </source>
</evidence>
<evidence type="ECO:0000256" key="3">
    <source>
        <dbReference type="ARBA" id="ARBA00004555"/>
    </source>
</evidence>
<keyword evidence="6" id="KW-0964">Secreted</keyword>
<dbReference type="PANTHER" id="PTHR12053">
    <property type="entry name" value="PROTEASE FAMILY M28 PLASMA GLUTAMATE CARBOXYPEPTIDASE-RELATED"/>
    <property type="match status" value="1"/>
</dbReference>
<keyword evidence="15" id="KW-0482">Metalloprotease</keyword>
<keyword evidence="18" id="KW-0458">Lysosome</keyword>
<keyword evidence="17" id="KW-0325">Glycoprotein</keyword>
<evidence type="ECO:0000256" key="17">
    <source>
        <dbReference type="ARBA" id="ARBA00023180"/>
    </source>
</evidence>
<evidence type="ECO:0000256" key="20">
    <source>
        <dbReference type="ARBA" id="ARBA00033328"/>
    </source>
</evidence>
<protein>
    <recommendedName>
        <fullName evidence="5">Carboxypeptidase Q</fullName>
    </recommendedName>
    <alternativeName>
        <fullName evidence="20">Plasma glutamate carboxypeptidase</fullName>
    </alternativeName>
</protein>
<evidence type="ECO:0000259" key="22">
    <source>
        <dbReference type="Pfam" id="PF04389"/>
    </source>
</evidence>
<dbReference type="GO" id="GO:0046872">
    <property type="term" value="F:metal ion binding"/>
    <property type="evidence" value="ECO:0007669"/>
    <property type="project" value="UniProtKB-KW"/>
</dbReference>
<keyword evidence="16" id="KW-0865">Zymogen</keyword>
<dbReference type="EMBL" id="UOGK01000203">
    <property type="protein sequence ID" value="VAX39154.1"/>
    <property type="molecule type" value="Genomic_DNA"/>
</dbReference>
<evidence type="ECO:0000256" key="12">
    <source>
        <dbReference type="ARBA" id="ARBA00022824"/>
    </source>
</evidence>
<feature type="compositionally biased region" description="Acidic residues" evidence="21">
    <location>
        <begin position="227"/>
        <end position="243"/>
    </location>
</feature>
<evidence type="ECO:0000256" key="14">
    <source>
        <dbReference type="ARBA" id="ARBA00023034"/>
    </source>
</evidence>
<sequence>PIPVYNTIAEIPGTEWPDEVVIVSAHLDSWDGPGSQGVTDNGTGSAVTMEAARILMAAGAQPKRTIRFILWTGEEQGLLGSKAYVEGLSEEEQAKIVCCLVDDGGTNTQGGIVGIESMTDYLAAATAPINGRIWDEEDGKYLNCNVRTTESMPKGGGSDHASFNALGIPGFFWDEVGRSVYGYGWHTQNDRLDIAIPNYLRQSATNTAITAYNLACAPEMLARQVEEEPTEEPTEEPGEETEQ</sequence>
<evidence type="ECO:0000256" key="19">
    <source>
        <dbReference type="ARBA" id="ARBA00025833"/>
    </source>
</evidence>
<reference evidence="23" key="1">
    <citation type="submission" date="2018-06" db="EMBL/GenBank/DDBJ databases">
        <authorList>
            <person name="Zhirakovskaya E."/>
        </authorList>
    </citation>
    <scope>NUCLEOTIDE SEQUENCE</scope>
</reference>
<evidence type="ECO:0000256" key="21">
    <source>
        <dbReference type="SAM" id="MobiDB-lite"/>
    </source>
</evidence>
<organism evidence="23">
    <name type="scientific">hydrothermal vent metagenome</name>
    <dbReference type="NCBI Taxonomy" id="652676"/>
    <lineage>
        <taxon>unclassified sequences</taxon>
        <taxon>metagenomes</taxon>
        <taxon>ecological metagenomes</taxon>
    </lineage>
</organism>
<keyword evidence="14" id="KW-0333">Golgi apparatus</keyword>
<dbReference type="GO" id="GO:0006508">
    <property type="term" value="P:proteolysis"/>
    <property type="evidence" value="ECO:0007669"/>
    <property type="project" value="UniProtKB-KW"/>
</dbReference>
<evidence type="ECO:0000256" key="9">
    <source>
        <dbReference type="ARBA" id="ARBA00022723"/>
    </source>
</evidence>
<proteinExistence type="predicted"/>
<dbReference type="InterPro" id="IPR007484">
    <property type="entry name" value="Peptidase_M28"/>
</dbReference>
<keyword evidence="8" id="KW-0645">Protease</keyword>
<evidence type="ECO:0000256" key="7">
    <source>
        <dbReference type="ARBA" id="ARBA00022645"/>
    </source>
</evidence>
<comment type="subcellular location">
    <subcellularLocation>
        <location evidence="1">Endoplasmic reticulum</location>
    </subcellularLocation>
    <subcellularLocation>
        <location evidence="3">Golgi apparatus</location>
    </subcellularLocation>
    <subcellularLocation>
        <location evidence="2">Lysosome</location>
    </subcellularLocation>
    <subcellularLocation>
        <location evidence="4">Secreted</location>
    </subcellularLocation>
</comment>
<keyword evidence="13" id="KW-0862">Zinc</keyword>
<keyword evidence="11" id="KW-0378">Hydrolase</keyword>
<dbReference type="AlphaFoldDB" id="A0A3B1DSL4"/>
<dbReference type="GO" id="GO:0005783">
    <property type="term" value="C:endoplasmic reticulum"/>
    <property type="evidence" value="ECO:0007669"/>
    <property type="project" value="UniProtKB-SubCell"/>
</dbReference>
<dbReference type="GO" id="GO:0005576">
    <property type="term" value="C:extracellular region"/>
    <property type="evidence" value="ECO:0007669"/>
    <property type="project" value="UniProtKB-SubCell"/>
</dbReference>
<keyword evidence="7" id="KW-0121">Carboxypeptidase</keyword>
<dbReference type="GO" id="GO:0070573">
    <property type="term" value="F:metallodipeptidase activity"/>
    <property type="evidence" value="ECO:0007669"/>
    <property type="project" value="InterPro"/>
</dbReference>
<dbReference type="GO" id="GO:0004180">
    <property type="term" value="F:carboxypeptidase activity"/>
    <property type="evidence" value="ECO:0007669"/>
    <property type="project" value="UniProtKB-KW"/>
</dbReference>
<evidence type="ECO:0000256" key="11">
    <source>
        <dbReference type="ARBA" id="ARBA00022801"/>
    </source>
</evidence>
<feature type="non-terminal residue" evidence="23">
    <location>
        <position position="1"/>
    </location>
</feature>
<dbReference type="Pfam" id="PF04389">
    <property type="entry name" value="Peptidase_M28"/>
    <property type="match status" value="1"/>
</dbReference>
<evidence type="ECO:0000256" key="4">
    <source>
        <dbReference type="ARBA" id="ARBA00004613"/>
    </source>
</evidence>
<evidence type="ECO:0000256" key="16">
    <source>
        <dbReference type="ARBA" id="ARBA00023145"/>
    </source>
</evidence>
<feature type="domain" description="Peptidase M28" evidence="22">
    <location>
        <begin position="6"/>
        <end position="204"/>
    </location>
</feature>
<evidence type="ECO:0000256" key="15">
    <source>
        <dbReference type="ARBA" id="ARBA00023049"/>
    </source>
</evidence>
<dbReference type="GO" id="GO:0005794">
    <property type="term" value="C:Golgi apparatus"/>
    <property type="evidence" value="ECO:0007669"/>
    <property type="project" value="UniProtKB-SubCell"/>
</dbReference>
<feature type="region of interest" description="Disordered" evidence="21">
    <location>
        <begin position="221"/>
        <end position="243"/>
    </location>
</feature>
<keyword evidence="12" id="KW-0256">Endoplasmic reticulum</keyword>
<dbReference type="Gene3D" id="3.40.630.10">
    <property type="entry name" value="Zn peptidases"/>
    <property type="match status" value="1"/>
</dbReference>
<keyword evidence="9" id="KW-0479">Metal-binding</keyword>
<keyword evidence="10" id="KW-0732">Signal</keyword>
<evidence type="ECO:0000256" key="2">
    <source>
        <dbReference type="ARBA" id="ARBA00004371"/>
    </source>
</evidence>
<evidence type="ECO:0000256" key="10">
    <source>
        <dbReference type="ARBA" id="ARBA00022729"/>
    </source>
</evidence>
<evidence type="ECO:0000256" key="6">
    <source>
        <dbReference type="ARBA" id="ARBA00022525"/>
    </source>
</evidence>
<evidence type="ECO:0000313" key="23">
    <source>
        <dbReference type="EMBL" id="VAX39154.1"/>
    </source>
</evidence>
<dbReference type="InterPro" id="IPR039866">
    <property type="entry name" value="CPQ"/>
</dbReference>
<comment type="subunit">
    <text evidence="19">Homodimer. The monomeric form is inactive while the homodimer is active.</text>
</comment>
<evidence type="ECO:0000256" key="5">
    <source>
        <dbReference type="ARBA" id="ARBA00014116"/>
    </source>
</evidence>
<dbReference type="SUPFAM" id="SSF53187">
    <property type="entry name" value="Zn-dependent exopeptidases"/>
    <property type="match status" value="1"/>
</dbReference>
<dbReference type="GO" id="GO:0005764">
    <property type="term" value="C:lysosome"/>
    <property type="evidence" value="ECO:0007669"/>
    <property type="project" value="UniProtKB-SubCell"/>
</dbReference>
<dbReference type="PANTHER" id="PTHR12053:SF3">
    <property type="entry name" value="CARBOXYPEPTIDASE Q"/>
    <property type="match status" value="1"/>
</dbReference>
<name>A0A3B1DSL4_9ZZZZ</name>
<evidence type="ECO:0000256" key="13">
    <source>
        <dbReference type="ARBA" id="ARBA00022833"/>
    </source>
</evidence>